<sequence length="1068" mass="117338">MVKVDVKKDYYADLGLTPNVETSEIRKQFRRLALKYHPDRNPGREREFNGKFQAIQTAHEILTDPQQRLKYDTDRLRAGYGKLYGPSKPVAPPRQQQYPNVPQPRRAPTSQQHQQQQQQQQQPSPGAYPPPPSTGAQKYASYAKAGTQRWEKVYEEARTRADAYRGFQDMKPNPGWSGFDPRTGRSNQGGKPETTSTPDPHGQRPQSAYDPFFAAHKRTQSTKKKHGFAPGTPGGDEPMAQNTSAYVNVSRGARAQASYPQQPPFESAPHPTAKKEQQTPVGPTLNLERVRTQYATTGGEKTYVSSSGLWRSASVRQTPSTEPDSRSRTNPPSPTAQQSPRGRHHSASPKLKPNRNRTFSPSTESSDSDDVVLQSRRKATPHSRRFAKGAKNAHFDIPDSGEAFIPRATGPNSRHFAPNTPRRGEAQAYNPDDVGWDEEANPQGCKGHNSDNTAFQPRRSTQAASSKPTSTSTSQPVFAAPTGPTAAGPASSNTPQEQSNGINNSSNMYDPSPKFSALNWSKQWGFSPTSTGDTPRQIPLWAYPSSILPQGWASEAQKTKPSTQAVRGVNVEKDPLDGSGRPNPNPLHSGDPDSSKMKTDTHTPFRFSQSTANTTPSKRPLDERSKSRSNDSIEVVFSAEDWNGKFQSGAGFFTPKPINAQYGLSNKSNTARGRSSSRPHAASQSQRPSVSREPIIQQQTKQTSSSQEPTSNSTASQPKPVFVEAKFSADKWSEELKNNVWTIPHTDIPQQQSADTHRQKSPRKQAKPVSKRTTVPKPATVTTEDDEAGATLYNGAGVEVKPGENGGEAMDIDSSPFGKGEIPATTEGMSKPAAASTAAPADKKPKSNLFNLKDLGVVSPFTTNNTGINDLNDLNSMLPFDSRPDTSTTRVNVKPQDLKLPKPPRAPSPPKLVLVETLIQGSNKAETIMTPAAWERYIAEMSAYIYEWNRFNHTMLAHFNARQTTVETGLSPRWMSAVGDTGRLNIDNGTASFDSASNNKDDEQLVAGTTKGGFNAYLRGVEEDFVVRKHWEVAWEKHRECILTLGRVREWIRNGGKIRPLPEVAAQK</sequence>
<proteinExistence type="predicted"/>
<dbReference type="PROSITE" id="PS50076">
    <property type="entry name" value="DNAJ_2"/>
    <property type="match status" value="1"/>
</dbReference>
<keyword evidence="4" id="KW-1185">Reference proteome</keyword>
<dbReference type="STRING" id="1447883.A0A2B7Z2G7"/>
<feature type="compositionally biased region" description="Basic residues" evidence="1">
    <location>
        <begin position="215"/>
        <end position="227"/>
    </location>
</feature>
<feature type="compositionally biased region" description="Polar residues" evidence="1">
    <location>
        <begin position="184"/>
        <end position="198"/>
    </location>
</feature>
<feature type="domain" description="J" evidence="2">
    <location>
        <begin position="9"/>
        <end position="75"/>
    </location>
</feature>
<feature type="compositionally biased region" description="Basic and acidic residues" evidence="1">
    <location>
        <begin position="590"/>
        <end position="603"/>
    </location>
</feature>
<dbReference type="CDD" id="cd06257">
    <property type="entry name" value="DnaJ"/>
    <property type="match status" value="1"/>
</dbReference>
<dbReference type="PANTHER" id="PTHR24074">
    <property type="entry name" value="CO-CHAPERONE PROTEIN DJLA"/>
    <property type="match status" value="1"/>
</dbReference>
<feature type="compositionally biased region" description="Low complexity" evidence="1">
    <location>
        <begin position="111"/>
        <end position="125"/>
    </location>
</feature>
<feature type="region of interest" description="Disordered" evidence="1">
    <location>
        <begin position="165"/>
        <end position="539"/>
    </location>
</feature>
<feature type="compositionally biased region" description="Low complexity" evidence="1">
    <location>
        <begin position="830"/>
        <end position="840"/>
    </location>
</feature>
<dbReference type="AlphaFoldDB" id="A0A2B7Z2G7"/>
<dbReference type="Proteomes" id="UP000224634">
    <property type="component" value="Unassembled WGS sequence"/>
</dbReference>
<feature type="compositionally biased region" description="Polar residues" evidence="1">
    <location>
        <begin position="662"/>
        <end position="689"/>
    </location>
</feature>
<evidence type="ECO:0000256" key="1">
    <source>
        <dbReference type="SAM" id="MobiDB-lite"/>
    </source>
</evidence>
<feature type="compositionally biased region" description="Basic residues" evidence="1">
    <location>
        <begin position="375"/>
        <end position="388"/>
    </location>
</feature>
<dbReference type="Gene3D" id="1.10.287.110">
    <property type="entry name" value="DnaJ domain"/>
    <property type="match status" value="1"/>
</dbReference>
<dbReference type="OrthoDB" id="10265645at2759"/>
<dbReference type="InterPro" id="IPR036869">
    <property type="entry name" value="J_dom_sf"/>
</dbReference>
<feature type="region of interest" description="Disordered" evidence="1">
    <location>
        <begin position="742"/>
        <end position="847"/>
    </location>
</feature>
<feature type="region of interest" description="Disordered" evidence="1">
    <location>
        <begin position="552"/>
        <end position="632"/>
    </location>
</feature>
<feature type="compositionally biased region" description="Polar residues" evidence="1">
    <location>
        <begin position="606"/>
        <end position="617"/>
    </location>
</feature>
<feature type="compositionally biased region" description="Low complexity" evidence="1">
    <location>
        <begin position="460"/>
        <end position="490"/>
    </location>
</feature>
<feature type="compositionally biased region" description="Basic and acidic residues" evidence="1">
    <location>
        <begin position="619"/>
        <end position="631"/>
    </location>
</feature>
<dbReference type="Pfam" id="PF00226">
    <property type="entry name" value="DnaJ"/>
    <property type="match status" value="1"/>
</dbReference>
<feature type="compositionally biased region" description="Basic residues" evidence="1">
    <location>
        <begin position="341"/>
        <end position="355"/>
    </location>
</feature>
<feature type="compositionally biased region" description="Polar residues" evidence="1">
    <location>
        <begin position="491"/>
        <end position="509"/>
    </location>
</feature>
<feature type="region of interest" description="Disordered" evidence="1">
    <location>
        <begin position="883"/>
        <end position="909"/>
    </location>
</feature>
<evidence type="ECO:0000313" key="3">
    <source>
        <dbReference type="EMBL" id="PGH28116.1"/>
    </source>
</evidence>
<dbReference type="InterPro" id="IPR001623">
    <property type="entry name" value="DnaJ_domain"/>
</dbReference>
<evidence type="ECO:0000313" key="4">
    <source>
        <dbReference type="Proteomes" id="UP000224634"/>
    </source>
</evidence>
<dbReference type="PROSITE" id="PS00636">
    <property type="entry name" value="DNAJ_1"/>
    <property type="match status" value="1"/>
</dbReference>
<feature type="compositionally biased region" description="Basic residues" evidence="1">
    <location>
        <begin position="759"/>
        <end position="770"/>
    </location>
</feature>
<feature type="compositionally biased region" description="Polar residues" evidence="1">
    <location>
        <begin position="450"/>
        <end position="459"/>
    </location>
</feature>
<feature type="compositionally biased region" description="Polar residues" evidence="1">
    <location>
        <begin position="303"/>
        <end position="322"/>
    </location>
</feature>
<evidence type="ECO:0000259" key="2">
    <source>
        <dbReference type="PROSITE" id="PS50076"/>
    </source>
</evidence>
<dbReference type="EMBL" id="PDNA01000001">
    <property type="protein sequence ID" value="PGH28116.1"/>
    <property type="molecule type" value="Genomic_DNA"/>
</dbReference>
<organism evidence="3 4">
    <name type="scientific">Polytolypa hystricis (strain UAMH7299)</name>
    <dbReference type="NCBI Taxonomy" id="1447883"/>
    <lineage>
        <taxon>Eukaryota</taxon>
        <taxon>Fungi</taxon>
        <taxon>Dikarya</taxon>
        <taxon>Ascomycota</taxon>
        <taxon>Pezizomycotina</taxon>
        <taxon>Eurotiomycetes</taxon>
        <taxon>Eurotiomycetidae</taxon>
        <taxon>Onygenales</taxon>
        <taxon>Onygenales incertae sedis</taxon>
        <taxon>Polytolypa</taxon>
    </lineage>
</organism>
<dbReference type="SUPFAM" id="SSF46565">
    <property type="entry name" value="Chaperone J-domain"/>
    <property type="match status" value="1"/>
</dbReference>
<comment type="caution">
    <text evidence="3">The sequence shown here is derived from an EMBL/GenBank/DDBJ whole genome shotgun (WGS) entry which is preliminary data.</text>
</comment>
<dbReference type="SMART" id="SM00271">
    <property type="entry name" value="DnaJ"/>
    <property type="match status" value="1"/>
</dbReference>
<feature type="compositionally biased region" description="Polar residues" evidence="1">
    <location>
        <begin position="356"/>
        <end position="365"/>
    </location>
</feature>
<gene>
    <name evidence="3" type="ORF">AJ80_00006</name>
</gene>
<reference evidence="3 4" key="1">
    <citation type="submission" date="2017-10" db="EMBL/GenBank/DDBJ databases">
        <title>Comparative genomics in systemic dimorphic fungi from Ajellomycetaceae.</title>
        <authorList>
            <person name="Munoz J.F."/>
            <person name="Mcewen J.G."/>
            <person name="Clay O.K."/>
            <person name="Cuomo C.A."/>
        </authorList>
    </citation>
    <scope>NUCLEOTIDE SEQUENCE [LARGE SCALE GENOMIC DNA]</scope>
    <source>
        <strain evidence="3 4">UAMH7299</strain>
    </source>
</reference>
<dbReference type="InterPro" id="IPR018253">
    <property type="entry name" value="DnaJ_domain_CS"/>
</dbReference>
<name>A0A2B7Z2G7_POLH7</name>
<feature type="compositionally biased region" description="Polar residues" evidence="1">
    <location>
        <begin position="518"/>
        <end position="534"/>
    </location>
</feature>
<dbReference type="PRINTS" id="PR00625">
    <property type="entry name" value="JDOMAIN"/>
</dbReference>
<feature type="compositionally biased region" description="Low complexity" evidence="1">
    <location>
        <begin position="697"/>
        <end position="711"/>
    </location>
</feature>
<protein>
    <recommendedName>
        <fullName evidence="2">J domain-containing protein</fullName>
    </recommendedName>
</protein>
<dbReference type="FunFam" id="1.10.287.110:FF:000096">
    <property type="entry name" value="DnaJ domain protein"/>
    <property type="match status" value="1"/>
</dbReference>
<dbReference type="InterPro" id="IPR050817">
    <property type="entry name" value="DjlA_DnaK_co-chaperone"/>
</dbReference>
<feature type="region of interest" description="Disordered" evidence="1">
    <location>
        <begin position="646"/>
        <end position="722"/>
    </location>
</feature>
<accession>A0A2B7Z2G7</accession>
<feature type="region of interest" description="Disordered" evidence="1">
    <location>
        <begin position="80"/>
        <end position="143"/>
    </location>
</feature>